<dbReference type="SMART" id="SM00327">
    <property type="entry name" value="VWA"/>
    <property type="match status" value="1"/>
</dbReference>
<dbReference type="InterPro" id="IPR042094">
    <property type="entry name" value="T2SS_GspF_sf"/>
</dbReference>
<keyword evidence="3 6" id="KW-0812">Transmembrane</keyword>
<name>A0A7X0V991_9ACTN</name>
<dbReference type="PANTHER" id="PTHR35007">
    <property type="entry name" value="INTEGRAL MEMBRANE PROTEIN-RELATED"/>
    <property type="match status" value="1"/>
</dbReference>
<keyword evidence="2" id="KW-1003">Cell membrane</keyword>
<dbReference type="Gene3D" id="1.20.81.30">
    <property type="entry name" value="Type II secretion system (T2SS), domain F"/>
    <property type="match status" value="1"/>
</dbReference>
<comment type="subcellular location">
    <subcellularLocation>
        <location evidence="1">Cell membrane</location>
        <topology evidence="1">Multi-pass membrane protein</topology>
    </subcellularLocation>
</comment>
<feature type="transmembrane region" description="Helical" evidence="6">
    <location>
        <begin position="441"/>
        <end position="461"/>
    </location>
</feature>
<dbReference type="Pfam" id="PF13519">
    <property type="entry name" value="VWA_2"/>
    <property type="match status" value="1"/>
</dbReference>
<evidence type="ECO:0000256" key="5">
    <source>
        <dbReference type="ARBA" id="ARBA00023136"/>
    </source>
</evidence>
<evidence type="ECO:0000256" key="3">
    <source>
        <dbReference type="ARBA" id="ARBA00022692"/>
    </source>
</evidence>
<evidence type="ECO:0000313" key="9">
    <source>
        <dbReference type="EMBL" id="MBB6626414.1"/>
    </source>
</evidence>
<dbReference type="Proteomes" id="UP000523955">
    <property type="component" value="Unassembled WGS sequence"/>
</dbReference>
<keyword evidence="7" id="KW-0732">Signal</keyword>
<evidence type="ECO:0000259" key="8">
    <source>
        <dbReference type="PROSITE" id="PS50234"/>
    </source>
</evidence>
<sequence length="645" mass="66785">MPRLTSSPSTTLARHVLRAGALATVLLLGTAPAALAADDGPSIAHVESSRTGLQVLVNVPADATVDLSGVAVTVDDRVAESEARLAATTTDVRRTAVLAIDTSNSMRGLRFAAAQSAALAFLDAVPDDVEVGVVSFAGEVSPLLEPTTDRDRAREVVGALSLSRQTKLYDGVLAAADMAGTEGQRTLVVLSDGADTTDTPLADVTDAITGAELIVDVVSLDQTGSAVAPLRAMAKAGSGRVVTADSGALRRAFAREADVLARQVLVTAQVPAGVTATEATVAVTLPTDTGDLEARAFTTIGSDRAPAATAAAGPAAEPGWAPPAWMMYAGTGALGVGLVAVLLLLVPAKPAPLSAETVVTTYTDTVGGRTPAPRADTEQALAQATHAATEVLQRNKSLDARISQRLQSAGSDLKAAEWLLLHTAIVVGAGVLGLLLGTGSLMIGLLFLALGLVGPWIYLGVRGSRRRKAFDTSLPDTLQLMSGSLAAGLSLAQSVDTIVREGVEPVASEFKRVLIETRLGVPLEDALEGVGERFESKDFAWVVMAIKIQRQVGGNLAELLENVAGTMREREYMRRQVAALAAEGKLSAWVLGGLPPAFLLYLVVANGDYVHPLFVTPIGIAMLIGAGLLLSVGVFWMSRMIKVEV</sequence>
<keyword evidence="4 6" id="KW-1133">Transmembrane helix</keyword>
<dbReference type="RefSeq" id="WP_185251694.1">
    <property type="nucleotide sequence ID" value="NZ_JACKXE010000001.1"/>
</dbReference>
<gene>
    <name evidence="9" type="ORF">H5V45_03670</name>
</gene>
<dbReference type="Gene3D" id="3.40.50.410">
    <property type="entry name" value="von Willebrand factor, type A domain"/>
    <property type="match status" value="1"/>
</dbReference>
<evidence type="ECO:0000256" key="2">
    <source>
        <dbReference type="ARBA" id="ARBA00022475"/>
    </source>
</evidence>
<proteinExistence type="predicted"/>
<feature type="chain" id="PRO_5030584617" evidence="7">
    <location>
        <begin position="37"/>
        <end position="645"/>
    </location>
</feature>
<reference evidence="9 10" key="1">
    <citation type="submission" date="2020-08" db="EMBL/GenBank/DDBJ databases">
        <authorList>
            <person name="Seo M.-J."/>
        </authorList>
    </citation>
    <scope>NUCLEOTIDE SEQUENCE [LARGE SCALE GENOMIC DNA]</scope>
    <source>
        <strain evidence="9 10">KIGAM211</strain>
    </source>
</reference>
<evidence type="ECO:0000256" key="4">
    <source>
        <dbReference type="ARBA" id="ARBA00022989"/>
    </source>
</evidence>
<dbReference type="GO" id="GO:0005886">
    <property type="term" value="C:plasma membrane"/>
    <property type="evidence" value="ECO:0007669"/>
    <property type="project" value="UniProtKB-SubCell"/>
</dbReference>
<dbReference type="PANTHER" id="PTHR35007:SF1">
    <property type="entry name" value="PILUS ASSEMBLY PROTEIN"/>
    <property type="match status" value="1"/>
</dbReference>
<keyword evidence="5 6" id="KW-0472">Membrane</keyword>
<dbReference type="InterPro" id="IPR018076">
    <property type="entry name" value="T2SS_GspF_dom"/>
</dbReference>
<dbReference type="CDD" id="cd00198">
    <property type="entry name" value="vWFA"/>
    <property type="match status" value="1"/>
</dbReference>
<keyword evidence="10" id="KW-1185">Reference proteome</keyword>
<evidence type="ECO:0000256" key="6">
    <source>
        <dbReference type="SAM" id="Phobius"/>
    </source>
</evidence>
<evidence type="ECO:0000313" key="10">
    <source>
        <dbReference type="Proteomes" id="UP000523955"/>
    </source>
</evidence>
<dbReference type="AlphaFoldDB" id="A0A7X0V991"/>
<evidence type="ECO:0000256" key="1">
    <source>
        <dbReference type="ARBA" id="ARBA00004651"/>
    </source>
</evidence>
<feature type="transmembrane region" description="Helical" evidence="6">
    <location>
        <begin position="325"/>
        <end position="346"/>
    </location>
</feature>
<dbReference type="InterPro" id="IPR036465">
    <property type="entry name" value="vWFA_dom_sf"/>
</dbReference>
<accession>A0A7X0V991</accession>
<dbReference type="SUPFAM" id="SSF53300">
    <property type="entry name" value="vWA-like"/>
    <property type="match status" value="1"/>
</dbReference>
<dbReference type="EMBL" id="JACKXE010000001">
    <property type="protein sequence ID" value="MBB6626414.1"/>
    <property type="molecule type" value="Genomic_DNA"/>
</dbReference>
<protein>
    <submittedName>
        <fullName evidence="9">Type II secretion system F family protein</fullName>
    </submittedName>
</protein>
<comment type="caution">
    <text evidence="9">The sequence shown here is derived from an EMBL/GenBank/DDBJ whole genome shotgun (WGS) entry which is preliminary data.</text>
</comment>
<feature type="transmembrane region" description="Helical" evidence="6">
    <location>
        <begin position="415"/>
        <end position="435"/>
    </location>
</feature>
<organism evidence="9 10">
    <name type="scientific">Nocardioides luti</name>
    <dbReference type="NCBI Taxonomy" id="2761101"/>
    <lineage>
        <taxon>Bacteria</taxon>
        <taxon>Bacillati</taxon>
        <taxon>Actinomycetota</taxon>
        <taxon>Actinomycetes</taxon>
        <taxon>Propionibacteriales</taxon>
        <taxon>Nocardioidaceae</taxon>
        <taxon>Nocardioides</taxon>
    </lineage>
</organism>
<dbReference type="PROSITE" id="PS50234">
    <property type="entry name" value="VWFA"/>
    <property type="match status" value="1"/>
</dbReference>
<evidence type="ECO:0000256" key="7">
    <source>
        <dbReference type="SAM" id="SignalP"/>
    </source>
</evidence>
<dbReference type="Pfam" id="PF00482">
    <property type="entry name" value="T2SSF"/>
    <property type="match status" value="1"/>
</dbReference>
<dbReference type="InterPro" id="IPR002035">
    <property type="entry name" value="VWF_A"/>
</dbReference>
<feature type="signal peptide" evidence="7">
    <location>
        <begin position="1"/>
        <end position="36"/>
    </location>
</feature>
<feature type="transmembrane region" description="Helical" evidence="6">
    <location>
        <begin position="614"/>
        <end position="637"/>
    </location>
</feature>
<feature type="transmembrane region" description="Helical" evidence="6">
    <location>
        <begin position="577"/>
        <end position="602"/>
    </location>
</feature>
<feature type="domain" description="VWFA" evidence="8">
    <location>
        <begin position="95"/>
        <end position="270"/>
    </location>
</feature>